<dbReference type="PANTHER" id="PTHR14628:SF1">
    <property type="entry name" value="BEN DOMAIN-CONTAINING PROTEIN 5"/>
    <property type="match status" value="1"/>
</dbReference>
<reference evidence="1" key="2">
    <citation type="submission" date="2021-09" db="EMBL/GenBank/DDBJ databases">
        <authorList>
            <person name="Jia N."/>
            <person name="Wang J."/>
            <person name="Shi W."/>
            <person name="Du L."/>
            <person name="Sun Y."/>
            <person name="Zhan W."/>
            <person name="Jiang J."/>
            <person name="Wang Q."/>
            <person name="Zhang B."/>
            <person name="Ji P."/>
            <person name="Sakyi L.B."/>
            <person name="Cui X."/>
            <person name="Yuan T."/>
            <person name="Jiang B."/>
            <person name="Yang W."/>
            <person name="Lam T.T.-Y."/>
            <person name="Chang Q."/>
            <person name="Ding S."/>
            <person name="Wang X."/>
            <person name="Zhu J."/>
            <person name="Ruan X."/>
            <person name="Zhao L."/>
            <person name="Wei J."/>
            <person name="Que T."/>
            <person name="Du C."/>
            <person name="Cheng J."/>
            <person name="Dai P."/>
            <person name="Han X."/>
            <person name="Huang E."/>
            <person name="Gao Y."/>
            <person name="Liu J."/>
            <person name="Shao H."/>
            <person name="Ye R."/>
            <person name="Li L."/>
            <person name="Wei W."/>
            <person name="Wang X."/>
            <person name="Wang C."/>
            <person name="Huo Q."/>
            <person name="Li W."/>
            <person name="Guo W."/>
            <person name="Chen H."/>
            <person name="Chen S."/>
            <person name="Zhou L."/>
            <person name="Zhou L."/>
            <person name="Ni X."/>
            <person name="Tian J."/>
            <person name="Zhou Y."/>
            <person name="Sheng Y."/>
            <person name="Liu T."/>
            <person name="Pan Y."/>
            <person name="Xia L."/>
            <person name="Li J."/>
            <person name="Zhao F."/>
            <person name="Cao W."/>
        </authorList>
    </citation>
    <scope>NUCLEOTIDE SEQUENCE</scope>
    <source>
        <strain evidence="1">Rmic-2018</strain>
        <tissue evidence="1">Larvae</tissue>
    </source>
</reference>
<evidence type="ECO:0000313" key="2">
    <source>
        <dbReference type="Proteomes" id="UP000821866"/>
    </source>
</evidence>
<evidence type="ECO:0000313" key="1">
    <source>
        <dbReference type="EMBL" id="KAH8010114.1"/>
    </source>
</evidence>
<dbReference type="VEuPathDB" id="VectorBase:LOC119187132"/>
<sequence length="193" mass="21454">MFALVRFLDSDHAHDTRRYVVRVEDIHDFHPKHETDFDGKAVYVVHWEDEANGDDTATEKEARESPKRIPIPKIAVEEGSDVEGAVTKKATAKRILSHKKARLVVKETAQAIWSQKGLASRSVKGGVAPGRRNLGEVAKPALTPEKVAVLEETLNHWSHVTGADSSIAARNLTSILTEKIQDCIKAERRKPPQ</sequence>
<gene>
    <name evidence="1" type="ORF">HPB51_024958</name>
</gene>
<comment type="caution">
    <text evidence="1">The sequence shown here is derived from an EMBL/GenBank/DDBJ whole genome shotgun (WGS) entry which is preliminary data.</text>
</comment>
<name>A0A9J6D7X0_RHIMP</name>
<dbReference type="PANTHER" id="PTHR14628">
    <property type="entry name" value="BEN DOMAIN-CONTAINING PROTEIN 5"/>
    <property type="match status" value="1"/>
</dbReference>
<dbReference type="EMBL" id="JABSTU010000011">
    <property type="protein sequence ID" value="KAH8010114.1"/>
    <property type="molecule type" value="Genomic_DNA"/>
</dbReference>
<dbReference type="GO" id="GO:0003677">
    <property type="term" value="F:DNA binding"/>
    <property type="evidence" value="ECO:0007669"/>
    <property type="project" value="InterPro"/>
</dbReference>
<dbReference type="GO" id="GO:0045892">
    <property type="term" value="P:negative regulation of DNA-templated transcription"/>
    <property type="evidence" value="ECO:0007669"/>
    <property type="project" value="InterPro"/>
</dbReference>
<dbReference type="Proteomes" id="UP000821866">
    <property type="component" value="Chromosome 9"/>
</dbReference>
<accession>A0A9J6D7X0</accession>
<dbReference type="InterPro" id="IPR040391">
    <property type="entry name" value="BEND5"/>
</dbReference>
<keyword evidence="2" id="KW-1185">Reference proteome</keyword>
<dbReference type="Gene3D" id="1.10.10.2590">
    <property type="entry name" value="BEN domain"/>
    <property type="match status" value="1"/>
</dbReference>
<dbReference type="AlphaFoldDB" id="A0A9J6D7X0"/>
<organism evidence="1 2">
    <name type="scientific">Rhipicephalus microplus</name>
    <name type="common">Cattle tick</name>
    <name type="synonym">Boophilus microplus</name>
    <dbReference type="NCBI Taxonomy" id="6941"/>
    <lineage>
        <taxon>Eukaryota</taxon>
        <taxon>Metazoa</taxon>
        <taxon>Ecdysozoa</taxon>
        <taxon>Arthropoda</taxon>
        <taxon>Chelicerata</taxon>
        <taxon>Arachnida</taxon>
        <taxon>Acari</taxon>
        <taxon>Parasitiformes</taxon>
        <taxon>Ixodida</taxon>
        <taxon>Ixodoidea</taxon>
        <taxon>Ixodidae</taxon>
        <taxon>Rhipicephalinae</taxon>
        <taxon>Rhipicephalus</taxon>
        <taxon>Boophilus</taxon>
    </lineage>
</organism>
<reference evidence="1" key="1">
    <citation type="journal article" date="2020" name="Cell">
        <title>Large-Scale Comparative Analyses of Tick Genomes Elucidate Their Genetic Diversity and Vector Capacities.</title>
        <authorList>
            <consortium name="Tick Genome and Microbiome Consortium (TIGMIC)"/>
            <person name="Jia N."/>
            <person name="Wang J."/>
            <person name="Shi W."/>
            <person name="Du L."/>
            <person name="Sun Y."/>
            <person name="Zhan W."/>
            <person name="Jiang J.F."/>
            <person name="Wang Q."/>
            <person name="Zhang B."/>
            <person name="Ji P."/>
            <person name="Bell-Sakyi L."/>
            <person name="Cui X.M."/>
            <person name="Yuan T.T."/>
            <person name="Jiang B.G."/>
            <person name="Yang W.F."/>
            <person name="Lam T.T."/>
            <person name="Chang Q.C."/>
            <person name="Ding S.J."/>
            <person name="Wang X.J."/>
            <person name="Zhu J.G."/>
            <person name="Ruan X.D."/>
            <person name="Zhao L."/>
            <person name="Wei J.T."/>
            <person name="Ye R.Z."/>
            <person name="Que T.C."/>
            <person name="Du C.H."/>
            <person name="Zhou Y.H."/>
            <person name="Cheng J.X."/>
            <person name="Dai P.F."/>
            <person name="Guo W.B."/>
            <person name="Han X.H."/>
            <person name="Huang E.J."/>
            <person name="Li L.F."/>
            <person name="Wei W."/>
            <person name="Gao Y.C."/>
            <person name="Liu J.Z."/>
            <person name="Shao H.Z."/>
            <person name="Wang X."/>
            <person name="Wang C.C."/>
            <person name="Yang T.C."/>
            <person name="Huo Q.B."/>
            <person name="Li W."/>
            <person name="Chen H.Y."/>
            <person name="Chen S.E."/>
            <person name="Zhou L.G."/>
            <person name="Ni X.B."/>
            <person name="Tian J.H."/>
            <person name="Sheng Y."/>
            <person name="Liu T."/>
            <person name="Pan Y.S."/>
            <person name="Xia L.Y."/>
            <person name="Li J."/>
            <person name="Zhao F."/>
            <person name="Cao W.C."/>
        </authorList>
    </citation>
    <scope>NUCLEOTIDE SEQUENCE</scope>
    <source>
        <strain evidence="1">Rmic-2018</strain>
    </source>
</reference>
<dbReference type="VEuPathDB" id="VectorBase:LOC119187134"/>
<protein>
    <submittedName>
        <fullName evidence="1">Uncharacterized protein</fullName>
    </submittedName>
</protein>
<proteinExistence type="predicted"/>